<keyword evidence="2" id="KW-0560">Oxidoreductase</keyword>
<sequence length="207" mass="22013">MKKVILIGASGTIGSATNESLKTAGYDVVTASFSGDKTDFSVNIQDPSSIKNLFERVGSFDALVSTTGKVAFKNIQEIEQQDWDLSLSNKLLGQINLVQIGAKYINEGGSFTLTTGILNVEPIAMGSVAATVNAGLEGFIKAATLEYKKFRINAVSPTVVEEALGKYGPFFVGYKPVKAEEVAQAYLKSVASIANGQVIKVGFNNLF</sequence>
<dbReference type="RefSeq" id="WP_072712457.1">
    <property type="nucleotide sequence ID" value="NZ_CP016796.1"/>
</dbReference>
<dbReference type="NCBIfam" id="NF005754">
    <property type="entry name" value="PRK07578.1"/>
    <property type="match status" value="1"/>
</dbReference>
<dbReference type="PRINTS" id="PR00081">
    <property type="entry name" value="GDHRDH"/>
</dbReference>
<dbReference type="CDD" id="cd11731">
    <property type="entry name" value="Lin1944_like_SDR_c"/>
    <property type="match status" value="1"/>
</dbReference>
<dbReference type="InterPro" id="IPR036291">
    <property type="entry name" value="NAD(P)-bd_dom_sf"/>
</dbReference>
<dbReference type="STRING" id="573570.F7310_05815"/>
<evidence type="ECO:0000256" key="1">
    <source>
        <dbReference type="ARBA" id="ARBA00006484"/>
    </source>
</evidence>
<protein>
    <submittedName>
        <fullName evidence="3">Short chain dehydrogenase</fullName>
    </submittedName>
</protein>
<proteinExistence type="inferred from homology"/>
<dbReference type="PANTHER" id="PTHR43477">
    <property type="entry name" value="DIHYDROANTICAPSIN 7-DEHYDROGENASE"/>
    <property type="match status" value="1"/>
</dbReference>
<dbReference type="InterPro" id="IPR002347">
    <property type="entry name" value="SDR_fam"/>
</dbReference>
<dbReference type="Pfam" id="PF13561">
    <property type="entry name" value="adh_short_C2"/>
    <property type="match status" value="1"/>
</dbReference>
<dbReference type="EMBL" id="CP016796">
    <property type="protein sequence ID" value="API86901.1"/>
    <property type="molecule type" value="Genomic_DNA"/>
</dbReference>
<comment type="similarity">
    <text evidence="1">Belongs to the short-chain dehydrogenases/reductases (SDR) family.</text>
</comment>
<name>A0A1L4BSS6_9GAMM</name>
<dbReference type="Proteomes" id="UP000184222">
    <property type="component" value="Chromosome"/>
</dbReference>
<dbReference type="GO" id="GO:0016491">
    <property type="term" value="F:oxidoreductase activity"/>
    <property type="evidence" value="ECO:0007669"/>
    <property type="project" value="UniProtKB-KW"/>
</dbReference>
<reference evidence="3 4" key="1">
    <citation type="journal article" date="2016" name="Appl. Environ. Microbiol.">
        <title>Whole genome relationships among Francisella bacteria of diverse origin define new species and provide specific regions for detection.</title>
        <authorList>
            <person name="Challacombe J.F."/>
            <person name="Petersen J.M."/>
            <person name="Gallegos-Graves V."/>
            <person name="Hodge D."/>
            <person name="Pillai S."/>
            <person name="Kuske C.R."/>
        </authorList>
    </citation>
    <scope>NUCLEOTIDE SEQUENCE [LARGE SCALE GENOMIC DNA]</scope>
    <source>
        <strain evidence="4">TX07-7310</strain>
    </source>
</reference>
<dbReference type="InterPro" id="IPR051122">
    <property type="entry name" value="SDR_DHRS6-like"/>
</dbReference>
<accession>A0A1L4BSS6</accession>
<evidence type="ECO:0000313" key="4">
    <source>
        <dbReference type="Proteomes" id="UP000184222"/>
    </source>
</evidence>
<dbReference type="AlphaFoldDB" id="A0A1L4BSS6"/>
<dbReference type="KEGG" id="frx:F7310_05815"/>
<dbReference type="OrthoDB" id="9787486at2"/>
<dbReference type="PANTHER" id="PTHR43477:SF1">
    <property type="entry name" value="DIHYDROANTICAPSIN 7-DEHYDROGENASE"/>
    <property type="match status" value="1"/>
</dbReference>
<dbReference type="Gene3D" id="3.40.50.720">
    <property type="entry name" value="NAD(P)-binding Rossmann-like Domain"/>
    <property type="match status" value="1"/>
</dbReference>
<gene>
    <name evidence="3" type="ORF">F7310_05815</name>
</gene>
<evidence type="ECO:0000313" key="3">
    <source>
        <dbReference type="EMBL" id="API86901.1"/>
    </source>
</evidence>
<keyword evidence="4" id="KW-1185">Reference proteome</keyword>
<evidence type="ECO:0000256" key="2">
    <source>
        <dbReference type="ARBA" id="ARBA00023002"/>
    </source>
</evidence>
<dbReference type="SUPFAM" id="SSF51735">
    <property type="entry name" value="NAD(P)-binding Rossmann-fold domains"/>
    <property type="match status" value="1"/>
</dbReference>
<organism evidence="3 4">
    <name type="scientific">Francisella uliginis</name>
    <dbReference type="NCBI Taxonomy" id="573570"/>
    <lineage>
        <taxon>Bacteria</taxon>
        <taxon>Pseudomonadati</taxon>
        <taxon>Pseudomonadota</taxon>
        <taxon>Gammaproteobacteria</taxon>
        <taxon>Thiotrichales</taxon>
        <taxon>Francisellaceae</taxon>
        <taxon>Francisella</taxon>
    </lineage>
</organism>